<dbReference type="GO" id="GO:0000319">
    <property type="term" value="F:sulfite transmembrane transporter activity"/>
    <property type="evidence" value="ECO:0007669"/>
    <property type="project" value="TreeGrafter"/>
</dbReference>
<evidence type="ECO:0000256" key="3">
    <source>
        <dbReference type="ARBA" id="ARBA00022448"/>
    </source>
</evidence>
<feature type="transmembrane region" description="Helical" evidence="8">
    <location>
        <begin position="65"/>
        <end position="86"/>
    </location>
</feature>
<dbReference type="RefSeq" id="WP_042624588.1">
    <property type="nucleotide sequence ID" value="NZ_CP002580.1"/>
</dbReference>
<evidence type="ECO:0000256" key="8">
    <source>
        <dbReference type="SAM" id="Phobius"/>
    </source>
</evidence>
<organism evidence="9 10">
    <name type="scientific">Burkholderia plantarii</name>
    <dbReference type="NCBI Taxonomy" id="41899"/>
    <lineage>
        <taxon>Bacteria</taxon>
        <taxon>Pseudomonadati</taxon>
        <taxon>Pseudomonadota</taxon>
        <taxon>Betaproteobacteria</taxon>
        <taxon>Burkholderiales</taxon>
        <taxon>Burkholderiaceae</taxon>
        <taxon>Burkholderia</taxon>
    </lineage>
</organism>
<dbReference type="AlphaFoldDB" id="A0A0B6RY22"/>
<dbReference type="EMBL" id="CP002580">
    <property type="protein sequence ID" value="AJK45960.1"/>
    <property type="molecule type" value="Genomic_DNA"/>
</dbReference>
<comment type="similarity">
    <text evidence="2">Belongs to the tellurite-resistance/dicarboxylate transporter (TDT) family.</text>
</comment>
<protein>
    <submittedName>
        <fullName evidence="9">C4-dicarboxylate transporter/malic acidtransport protein</fullName>
    </submittedName>
</protein>
<dbReference type="KEGG" id="bgp:BGL_1c14440"/>
<sequence length="380" mass="40775">MTSPTLARSRRRRRRPAWLENVRQFTPNWFAVTMGTGVVCLVLNALPGASPLKTLLAGWLWRLDIVLYALFAAMFVGRLVLFGDTVRPLLHHPLQSMFLGAIPMGLAPIVNGIVLFAGAHDGNAATSVALALWAFDALLSIVVAIGVPYLAFTVQEHSVERLTAALLLPIVAPEVAAASAALLAPHLPAASAQVVVGVGYLLWAISVPLAFSILTIVLFRLVIHKLPHRELGVTSWLTLGPIGTGALGLITLGEAAARAFAGTALQPAALLARDFGVFGALLLWGAGLWWLACAALFMWRYRREGLPFNLGWWGFTFPIGVYTLATFNLARVTGFGAFTEAGVVFASLLGMLWLLVLGRTLHGFTVGRMFQAPCLATRHG</sequence>
<feature type="transmembrane region" description="Helical" evidence="8">
    <location>
        <begin position="21"/>
        <end position="45"/>
    </location>
</feature>
<keyword evidence="6 8" id="KW-1133">Transmembrane helix</keyword>
<dbReference type="InterPro" id="IPR004695">
    <property type="entry name" value="SLAC1/Mae1/Ssu1/TehA"/>
</dbReference>
<evidence type="ECO:0000256" key="1">
    <source>
        <dbReference type="ARBA" id="ARBA00004651"/>
    </source>
</evidence>
<dbReference type="PANTHER" id="PTHR31686">
    <property type="match status" value="1"/>
</dbReference>
<dbReference type="InterPro" id="IPR051629">
    <property type="entry name" value="Sulfite_efflux_TDT"/>
</dbReference>
<dbReference type="PANTHER" id="PTHR31686:SF1">
    <property type="entry name" value="SULFITE EFFLUX PUMP SSU1"/>
    <property type="match status" value="1"/>
</dbReference>
<dbReference type="Proteomes" id="UP000031838">
    <property type="component" value="Chromosome 1"/>
</dbReference>
<evidence type="ECO:0000256" key="2">
    <source>
        <dbReference type="ARBA" id="ARBA00008566"/>
    </source>
</evidence>
<dbReference type="GO" id="GO:0005886">
    <property type="term" value="C:plasma membrane"/>
    <property type="evidence" value="ECO:0007669"/>
    <property type="project" value="UniProtKB-SubCell"/>
</dbReference>
<feature type="transmembrane region" description="Helical" evidence="8">
    <location>
        <begin position="235"/>
        <end position="257"/>
    </location>
</feature>
<accession>A0A0B6RY22</accession>
<dbReference type="InterPro" id="IPR038665">
    <property type="entry name" value="Voltage-dep_anion_channel_sf"/>
</dbReference>
<feature type="transmembrane region" description="Helical" evidence="8">
    <location>
        <begin position="130"/>
        <end position="152"/>
    </location>
</feature>
<keyword evidence="10" id="KW-1185">Reference proteome</keyword>
<reference evidence="10" key="1">
    <citation type="submission" date="2011-03" db="EMBL/GenBank/DDBJ databases">
        <authorList>
            <person name="Voget S."/>
            <person name="Streit W.R."/>
            <person name="Jaeger K.E."/>
            <person name="Daniel R."/>
        </authorList>
    </citation>
    <scope>NUCLEOTIDE SEQUENCE [LARGE SCALE GENOMIC DNA]</scope>
    <source>
        <strain evidence="10">PG1</strain>
    </source>
</reference>
<dbReference type="Gene3D" id="1.50.10.150">
    <property type="entry name" value="Voltage-dependent anion channel"/>
    <property type="match status" value="1"/>
</dbReference>
<feature type="transmembrane region" description="Helical" evidence="8">
    <location>
        <begin position="200"/>
        <end position="223"/>
    </location>
</feature>
<feature type="transmembrane region" description="Helical" evidence="8">
    <location>
        <begin position="98"/>
        <end position="118"/>
    </location>
</feature>
<feature type="transmembrane region" description="Helical" evidence="8">
    <location>
        <begin position="277"/>
        <end position="298"/>
    </location>
</feature>
<proteinExistence type="inferred from homology"/>
<evidence type="ECO:0000256" key="6">
    <source>
        <dbReference type="ARBA" id="ARBA00022989"/>
    </source>
</evidence>
<evidence type="ECO:0000256" key="5">
    <source>
        <dbReference type="ARBA" id="ARBA00022692"/>
    </source>
</evidence>
<dbReference type="CDD" id="cd09318">
    <property type="entry name" value="TDT_SSU1"/>
    <property type="match status" value="1"/>
</dbReference>
<dbReference type="Pfam" id="PF03595">
    <property type="entry name" value="SLAC1"/>
    <property type="match status" value="1"/>
</dbReference>
<evidence type="ECO:0000256" key="7">
    <source>
        <dbReference type="ARBA" id="ARBA00023136"/>
    </source>
</evidence>
<keyword evidence="5 8" id="KW-0812">Transmembrane</keyword>
<evidence type="ECO:0000256" key="4">
    <source>
        <dbReference type="ARBA" id="ARBA00022475"/>
    </source>
</evidence>
<keyword evidence="3" id="KW-0813">Transport</keyword>
<comment type="subcellular location">
    <subcellularLocation>
        <location evidence="1">Cell membrane</location>
        <topology evidence="1">Multi-pass membrane protein</topology>
    </subcellularLocation>
</comment>
<feature type="transmembrane region" description="Helical" evidence="8">
    <location>
        <begin position="164"/>
        <end position="188"/>
    </location>
</feature>
<gene>
    <name evidence="9" type="ORF">BGL_1c14440</name>
</gene>
<name>A0A0B6RY22_BURPL</name>
<reference evidence="9 10" key="2">
    <citation type="journal article" date="2016" name="Appl. Microbiol. Biotechnol.">
        <title>Mutations improving production and secretion of extracellular lipase by Burkholderia glumae PG1.</title>
        <authorList>
            <person name="Knapp A."/>
            <person name="Voget S."/>
            <person name="Gao R."/>
            <person name="Zaburannyi N."/>
            <person name="Krysciak D."/>
            <person name="Breuer M."/>
            <person name="Hauer B."/>
            <person name="Streit W.R."/>
            <person name="Muller R."/>
            <person name="Daniel R."/>
            <person name="Jaeger K.E."/>
        </authorList>
    </citation>
    <scope>NUCLEOTIDE SEQUENCE [LARGE SCALE GENOMIC DNA]</scope>
    <source>
        <strain evidence="9 10">PG1</strain>
    </source>
</reference>
<feature type="transmembrane region" description="Helical" evidence="8">
    <location>
        <begin position="342"/>
        <end position="361"/>
    </location>
</feature>
<keyword evidence="4" id="KW-1003">Cell membrane</keyword>
<evidence type="ECO:0000313" key="9">
    <source>
        <dbReference type="EMBL" id="AJK45960.1"/>
    </source>
</evidence>
<dbReference type="HOGENOM" id="CLU_030057_6_4_4"/>
<evidence type="ECO:0000313" key="10">
    <source>
        <dbReference type="Proteomes" id="UP000031838"/>
    </source>
</evidence>
<feature type="transmembrane region" description="Helical" evidence="8">
    <location>
        <begin position="310"/>
        <end position="330"/>
    </location>
</feature>
<keyword evidence="7 8" id="KW-0472">Membrane</keyword>